<dbReference type="InterPro" id="IPR017871">
    <property type="entry name" value="ABC_transporter-like_CS"/>
</dbReference>
<dbReference type="FunFam" id="3.40.50.300:FF:000016">
    <property type="entry name" value="Oligopeptide ABC transporter ATP-binding component"/>
    <property type="match status" value="1"/>
</dbReference>
<dbReference type="InterPro" id="IPR013563">
    <property type="entry name" value="Oligopep_ABC_C"/>
</dbReference>
<gene>
    <name evidence="9" type="ORF">C6Y53_11535</name>
</gene>
<dbReference type="CDD" id="cd03257">
    <property type="entry name" value="ABC_NikE_OppD_transporters"/>
    <property type="match status" value="1"/>
</dbReference>
<proteinExistence type="inferred from homology"/>
<dbReference type="Gene3D" id="3.40.50.300">
    <property type="entry name" value="P-loop containing nucleotide triphosphate hydrolases"/>
    <property type="match status" value="1"/>
</dbReference>
<keyword evidence="6 9" id="KW-0067">ATP-binding</keyword>
<name>A0A2S0MRE2_9RHOB</name>
<dbReference type="GO" id="GO:0005524">
    <property type="term" value="F:ATP binding"/>
    <property type="evidence" value="ECO:0007669"/>
    <property type="project" value="UniProtKB-KW"/>
</dbReference>
<dbReference type="InterPro" id="IPR003593">
    <property type="entry name" value="AAA+_ATPase"/>
</dbReference>
<dbReference type="RefSeq" id="WP_106472577.1">
    <property type="nucleotide sequence ID" value="NZ_CP027665.1"/>
</dbReference>
<keyword evidence="3" id="KW-0813">Transport</keyword>
<evidence type="ECO:0000256" key="5">
    <source>
        <dbReference type="ARBA" id="ARBA00022741"/>
    </source>
</evidence>
<evidence type="ECO:0000256" key="1">
    <source>
        <dbReference type="ARBA" id="ARBA00004417"/>
    </source>
</evidence>
<dbReference type="KEGG" id="thas:C6Y53_11535"/>
<evidence type="ECO:0000256" key="2">
    <source>
        <dbReference type="ARBA" id="ARBA00005417"/>
    </source>
</evidence>
<dbReference type="EMBL" id="CP027665">
    <property type="protein sequence ID" value="AVO38263.1"/>
    <property type="molecule type" value="Genomic_DNA"/>
</dbReference>
<keyword evidence="7" id="KW-0472">Membrane</keyword>
<dbReference type="PROSITE" id="PS50893">
    <property type="entry name" value="ABC_TRANSPORTER_2"/>
    <property type="match status" value="1"/>
</dbReference>
<comment type="similarity">
    <text evidence="2">Belongs to the ABC transporter superfamily.</text>
</comment>
<organism evidence="9 10">
    <name type="scientific">Pukyongiella litopenaei</name>
    <dbReference type="NCBI Taxonomy" id="2605946"/>
    <lineage>
        <taxon>Bacteria</taxon>
        <taxon>Pseudomonadati</taxon>
        <taxon>Pseudomonadota</taxon>
        <taxon>Alphaproteobacteria</taxon>
        <taxon>Rhodobacterales</taxon>
        <taxon>Paracoccaceae</taxon>
        <taxon>Pukyongiella</taxon>
    </lineage>
</organism>
<protein>
    <submittedName>
        <fullName evidence="9">ABC transporter ATP-binding protein</fullName>
    </submittedName>
</protein>
<dbReference type="AlphaFoldDB" id="A0A2S0MRE2"/>
<feature type="domain" description="ABC transporter" evidence="8">
    <location>
        <begin position="7"/>
        <end position="258"/>
    </location>
</feature>
<dbReference type="Proteomes" id="UP000237655">
    <property type="component" value="Chromosome"/>
</dbReference>
<dbReference type="GO" id="GO:0016887">
    <property type="term" value="F:ATP hydrolysis activity"/>
    <property type="evidence" value="ECO:0007669"/>
    <property type="project" value="InterPro"/>
</dbReference>
<dbReference type="InterPro" id="IPR003439">
    <property type="entry name" value="ABC_transporter-like_ATP-bd"/>
</dbReference>
<sequence>MTTPPLLEVRDLTISLRTPDGQGIKVTERVSFGVGEGETVCVVGESGSGKTITLMGVLGLLNGAVFRLQGSVRFRGDEILNRPQSALRRIRGREIALIPQDPTTALTPVRTVGSQIVEQMRSHGNISRDAARRRAIELLDEVGIVDPSGAFDCFPHQLSGGMRQRVVIAAALSCNPSLIIADEPTTALDVTVQAQILDLLGRLSRNLGLAIVLVTHDMGIVAEMADRVLIMYGGRVVERGARDEIFSDPWHPYTAGLLASIPPLDGARAERLPSIPGTPPQPGNWPSGCVFAPRCALRTSACMQPPPRHSAGGREAYCVIEPRDRRPVRAGTSRDIAVDFQT</sequence>
<keyword evidence="5" id="KW-0547">Nucleotide-binding</keyword>
<accession>A0A2S0MRE2</accession>
<comment type="subcellular location">
    <subcellularLocation>
        <location evidence="1">Cell inner membrane</location>
        <topology evidence="1">Peripheral membrane protein</topology>
    </subcellularLocation>
</comment>
<dbReference type="SMART" id="SM00382">
    <property type="entry name" value="AAA"/>
    <property type="match status" value="1"/>
</dbReference>
<evidence type="ECO:0000256" key="4">
    <source>
        <dbReference type="ARBA" id="ARBA00022475"/>
    </source>
</evidence>
<evidence type="ECO:0000256" key="6">
    <source>
        <dbReference type="ARBA" id="ARBA00022840"/>
    </source>
</evidence>
<dbReference type="PROSITE" id="PS00211">
    <property type="entry name" value="ABC_TRANSPORTER_1"/>
    <property type="match status" value="1"/>
</dbReference>
<dbReference type="PANTHER" id="PTHR43297">
    <property type="entry name" value="OLIGOPEPTIDE TRANSPORT ATP-BINDING PROTEIN APPD"/>
    <property type="match status" value="1"/>
</dbReference>
<dbReference type="PANTHER" id="PTHR43297:SF2">
    <property type="entry name" value="DIPEPTIDE TRANSPORT ATP-BINDING PROTEIN DPPD"/>
    <property type="match status" value="1"/>
</dbReference>
<dbReference type="Pfam" id="PF08352">
    <property type="entry name" value="oligo_HPY"/>
    <property type="match status" value="1"/>
</dbReference>
<dbReference type="NCBIfam" id="TIGR01727">
    <property type="entry name" value="oligo_HPY"/>
    <property type="match status" value="1"/>
</dbReference>
<keyword evidence="10" id="KW-1185">Reference proteome</keyword>
<dbReference type="GO" id="GO:0005886">
    <property type="term" value="C:plasma membrane"/>
    <property type="evidence" value="ECO:0007669"/>
    <property type="project" value="UniProtKB-SubCell"/>
</dbReference>
<dbReference type="Pfam" id="PF00005">
    <property type="entry name" value="ABC_tran"/>
    <property type="match status" value="1"/>
</dbReference>
<evidence type="ECO:0000313" key="10">
    <source>
        <dbReference type="Proteomes" id="UP000237655"/>
    </source>
</evidence>
<dbReference type="InterPro" id="IPR050388">
    <property type="entry name" value="ABC_Ni/Peptide_Import"/>
</dbReference>
<dbReference type="GO" id="GO:0055085">
    <property type="term" value="P:transmembrane transport"/>
    <property type="evidence" value="ECO:0007669"/>
    <property type="project" value="UniProtKB-ARBA"/>
</dbReference>
<keyword evidence="4" id="KW-1003">Cell membrane</keyword>
<evidence type="ECO:0000256" key="3">
    <source>
        <dbReference type="ARBA" id="ARBA00022448"/>
    </source>
</evidence>
<dbReference type="SUPFAM" id="SSF52540">
    <property type="entry name" value="P-loop containing nucleoside triphosphate hydrolases"/>
    <property type="match status" value="1"/>
</dbReference>
<evidence type="ECO:0000256" key="7">
    <source>
        <dbReference type="ARBA" id="ARBA00023136"/>
    </source>
</evidence>
<evidence type="ECO:0000313" key="9">
    <source>
        <dbReference type="EMBL" id="AVO38263.1"/>
    </source>
</evidence>
<dbReference type="GO" id="GO:0015833">
    <property type="term" value="P:peptide transport"/>
    <property type="evidence" value="ECO:0007669"/>
    <property type="project" value="InterPro"/>
</dbReference>
<evidence type="ECO:0000259" key="8">
    <source>
        <dbReference type="PROSITE" id="PS50893"/>
    </source>
</evidence>
<reference evidence="10" key="1">
    <citation type="submission" date="2018-03" db="EMBL/GenBank/DDBJ databases">
        <title>Genomic analysis of the strain SH-1 isolated from shrimp intestine.</title>
        <authorList>
            <person name="Kim Y.-S."/>
            <person name="Kim S.-E."/>
            <person name="Kim K.-H."/>
        </authorList>
    </citation>
    <scope>NUCLEOTIDE SEQUENCE [LARGE SCALE GENOMIC DNA]</scope>
    <source>
        <strain evidence="10">SH-1</strain>
    </source>
</reference>
<dbReference type="InterPro" id="IPR027417">
    <property type="entry name" value="P-loop_NTPase"/>
</dbReference>